<dbReference type="PANTHER" id="PTHR12289:SF38">
    <property type="entry name" value="METAXIN-2"/>
    <property type="match status" value="1"/>
</dbReference>
<evidence type="ECO:0000313" key="3">
    <source>
        <dbReference type="Proteomes" id="UP000515154"/>
    </source>
</evidence>
<dbReference type="Proteomes" id="UP000515154">
    <property type="component" value="Linkage group LG17"/>
</dbReference>
<dbReference type="GO" id="GO:0007005">
    <property type="term" value="P:mitochondrion organization"/>
    <property type="evidence" value="ECO:0007669"/>
    <property type="project" value="TreeGrafter"/>
</dbReference>
<reference evidence="4" key="1">
    <citation type="submission" date="2025-08" db="UniProtKB">
        <authorList>
            <consortium name="RefSeq"/>
        </authorList>
    </citation>
    <scope>IDENTIFICATION</scope>
</reference>
<dbReference type="Pfam" id="PF17172">
    <property type="entry name" value="GST_N_4"/>
    <property type="match status" value="1"/>
</dbReference>
<organism evidence="3 4">
    <name type="scientific">Octopus sinensis</name>
    <name type="common">East Asian common octopus</name>
    <dbReference type="NCBI Taxonomy" id="2607531"/>
    <lineage>
        <taxon>Eukaryota</taxon>
        <taxon>Metazoa</taxon>
        <taxon>Spiralia</taxon>
        <taxon>Lophotrochozoa</taxon>
        <taxon>Mollusca</taxon>
        <taxon>Cephalopoda</taxon>
        <taxon>Coleoidea</taxon>
        <taxon>Octopodiformes</taxon>
        <taxon>Octopoda</taxon>
        <taxon>Incirrata</taxon>
        <taxon>Octopodidae</taxon>
        <taxon>Octopus</taxon>
    </lineage>
</organism>
<dbReference type="CDD" id="cd03211">
    <property type="entry name" value="GST_C_Metaxin2"/>
    <property type="match status" value="1"/>
</dbReference>
<evidence type="ECO:0000259" key="1">
    <source>
        <dbReference type="Pfam" id="PF17171"/>
    </source>
</evidence>
<dbReference type="InterPro" id="IPR040079">
    <property type="entry name" value="Glutathione_S-Trfase"/>
</dbReference>
<dbReference type="RefSeq" id="XP_036366149.1">
    <property type="nucleotide sequence ID" value="XM_036510256.1"/>
</dbReference>
<dbReference type="Gene3D" id="1.20.1050.10">
    <property type="match status" value="1"/>
</dbReference>
<evidence type="ECO:0000313" key="4">
    <source>
        <dbReference type="RefSeq" id="XP_036366149.1"/>
    </source>
</evidence>
<dbReference type="InterPro" id="IPR033468">
    <property type="entry name" value="Metaxin_GST"/>
</dbReference>
<dbReference type="InterPro" id="IPR012336">
    <property type="entry name" value="Thioredoxin-like_fold"/>
</dbReference>
<evidence type="ECO:0000259" key="2">
    <source>
        <dbReference type="Pfam" id="PF17172"/>
    </source>
</evidence>
<dbReference type="InterPro" id="IPR050931">
    <property type="entry name" value="Mito_Protein_Transport_Metaxin"/>
</dbReference>
<dbReference type="AlphaFoldDB" id="A0A7E6FEH4"/>
<name>A0A7E6FEH4_9MOLL</name>
<keyword evidence="3" id="KW-1185">Reference proteome</keyword>
<dbReference type="SUPFAM" id="SSF47616">
    <property type="entry name" value="GST C-terminal domain-like"/>
    <property type="match status" value="1"/>
</dbReference>
<dbReference type="Pfam" id="PF17171">
    <property type="entry name" value="GST_C_6"/>
    <property type="match status" value="1"/>
</dbReference>
<accession>A0A7E6FEH4</accession>
<dbReference type="SFLD" id="SFLDG01180">
    <property type="entry name" value="SUF1"/>
    <property type="match status" value="1"/>
</dbReference>
<feature type="domain" description="Metaxin glutathione S-transferase" evidence="1">
    <location>
        <begin position="192"/>
        <end position="254"/>
    </location>
</feature>
<dbReference type="SFLD" id="SFLDS00019">
    <property type="entry name" value="Glutathione_Transferase_(cytos"/>
    <property type="match status" value="1"/>
</dbReference>
<dbReference type="PANTHER" id="PTHR12289">
    <property type="entry name" value="METAXIN RELATED"/>
    <property type="match status" value="1"/>
</dbReference>
<dbReference type="InterPro" id="IPR036282">
    <property type="entry name" value="Glutathione-S-Trfase_C_sf"/>
</dbReference>
<gene>
    <name evidence="4" type="primary">LOC115220817</name>
</gene>
<dbReference type="GO" id="GO:0001401">
    <property type="term" value="C:SAM complex"/>
    <property type="evidence" value="ECO:0007669"/>
    <property type="project" value="TreeGrafter"/>
</dbReference>
<sequence length="260" mass="29731">MSSLVVEVVQAEIGVFPTASVPWPDDAALYQPYEKEQILLTDSANCLSVKTFLKMCGLNFNLELRVNAEEMSPSGKIPFIKVGPFLISEMDPIIAFVNTKGFHISNHLSDSQQSEMRAYMALVESILINAELYLSWCHEDVYYEITKPRYGACYPWPLNMILPLKKFTEIKNRLNSIGWFSKSFDEVCEQIKTCCQVLSERLGNQTYFFGDKPTELDALVFGHLFTLLTTNLPVDHFALIIQKYDNLVEFCNNIQATYYK</sequence>
<proteinExistence type="predicted"/>
<protein>
    <submittedName>
        <fullName evidence="4">Metaxin-2 isoform X1</fullName>
    </submittedName>
</protein>
<feature type="domain" description="Thioredoxin-like fold" evidence="2">
    <location>
        <begin position="44"/>
        <end position="140"/>
    </location>
</feature>